<sequence>MKPILTRTTPLTAIMSKFVSLNRLTTAEDAQFALTFTFGIPDDIKQLTPEATILAASCKEPLQPVISSNEEFDLDSIFGVAYRFQCPRGIVDTSNRKVYANSERDARELLELVDLVLVNPDEC</sequence>
<protein>
    <submittedName>
        <fullName evidence="1">Uncharacterized protein</fullName>
    </submittedName>
</protein>
<evidence type="ECO:0000313" key="1">
    <source>
        <dbReference type="EMBL" id="BAO18844.1"/>
    </source>
</evidence>
<dbReference type="EMBL" id="AB853026">
    <property type="protein sequence ID" value="BAO18844.1"/>
    <property type="molecule type" value="Genomic_DNA"/>
</dbReference>
<organism evidence="1">
    <name type="scientific">Burkholderia sp. M701</name>
    <dbReference type="NCBI Taxonomy" id="326454"/>
    <lineage>
        <taxon>Bacteria</taxon>
        <taxon>Pseudomonadati</taxon>
        <taxon>Pseudomonadota</taxon>
        <taxon>Betaproteobacteria</taxon>
        <taxon>Burkholderiales</taxon>
        <taxon>Burkholderiaceae</taxon>
        <taxon>Burkholderia</taxon>
    </lineage>
</organism>
<geneLocation type="plasmid" evidence="1">
    <name>pM7012</name>
</geneLocation>
<proteinExistence type="predicted"/>
<keyword evidence="1" id="KW-0614">Plasmid</keyword>
<name>V5YNK7_9BURK</name>
<dbReference type="AlphaFoldDB" id="V5YNK7"/>
<reference evidence="1" key="1">
    <citation type="journal article" date="2014" name="Microbiology">
        <title>A 2,4-dichlorophenoxyacetic acid degradation plasmid pM7012 discloses distribution of an unclassified megaplasmid group across bacterial species.</title>
        <authorList>
            <person name="Sakai Y."/>
            <person name="Ogawa N."/>
            <person name="Shimomura Y."/>
            <person name="Fujii T."/>
        </authorList>
    </citation>
    <scope>NUCLEOTIDE SEQUENCE</scope>
    <source>
        <strain evidence="1">M701</strain>
    </source>
</reference>
<accession>V5YNK7</accession>
<reference evidence="1" key="2">
    <citation type="submission" date="2024-06" db="EMBL/GenBank/DDBJ databases">
        <authorList>
            <person name="Sakai Y."/>
            <person name="Fujii T."/>
        </authorList>
    </citation>
    <scope>NUCLEOTIDE SEQUENCE</scope>
    <source>
        <strain evidence="1">M701</strain>
        <plasmid evidence="1">pM7012</plasmid>
    </source>
</reference>